<dbReference type="RefSeq" id="WP_205168188.1">
    <property type="nucleotide sequence ID" value="NZ_JAFBDZ010000001.1"/>
</dbReference>
<dbReference type="InterPro" id="IPR047057">
    <property type="entry name" value="MerR_fam"/>
</dbReference>
<organism evidence="7 8">
    <name type="scientific">Rossellomorea pakistanensis</name>
    <dbReference type="NCBI Taxonomy" id="992288"/>
    <lineage>
        <taxon>Bacteria</taxon>
        <taxon>Bacillati</taxon>
        <taxon>Bacillota</taxon>
        <taxon>Bacilli</taxon>
        <taxon>Bacillales</taxon>
        <taxon>Bacillaceae</taxon>
        <taxon>Rossellomorea</taxon>
    </lineage>
</organism>
<dbReference type="PANTHER" id="PTHR30204">
    <property type="entry name" value="REDOX-CYCLING DRUG-SENSING TRANSCRIPTIONAL ACTIVATOR SOXR"/>
    <property type="match status" value="1"/>
</dbReference>
<dbReference type="Proteomes" id="UP001646157">
    <property type="component" value="Unassembled WGS sequence"/>
</dbReference>
<evidence type="ECO:0000256" key="2">
    <source>
        <dbReference type="ARBA" id="ARBA00023015"/>
    </source>
</evidence>
<gene>
    <name evidence="7" type="ORF">JOC86_000522</name>
</gene>
<name>A0ABS2N800_9BACI</name>
<evidence type="ECO:0000256" key="1">
    <source>
        <dbReference type="ARBA" id="ARBA00022491"/>
    </source>
</evidence>
<comment type="caution">
    <text evidence="7">The sequence shown here is derived from an EMBL/GenBank/DDBJ whole genome shotgun (WGS) entry which is preliminary data.</text>
</comment>
<dbReference type="CDD" id="cd04776">
    <property type="entry name" value="HTH_GnyR"/>
    <property type="match status" value="1"/>
</dbReference>
<feature type="domain" description="HTH merR-type" evidence="6">
    <location>
        <begin position="2"/>
        <end position="70"/>
    </location>
</feature>
<dbReference type="EMBL" id="JAFBDZ010000001">
    <property type="protein sequence ID" value="MBM7583985.1"/>
    <property type="molecule type" value="Genomic_DNA"/>
</dbReference>
<evidence type="ECO:0000259" key="6">
    <source>
        <dbReference type="PROSITE" id="PS50937"/>
    </source>
</evidence>
<accession>A0ABS2N800</accession>
<dbReference type="PANTHER" id="PTHR30204:SF69">
    <property type="entry name" value="MERR-FAMILY TRANSCRIPTIONAL REGULATOR"/>
    <property type="match status" value="1"/>
</dbReference>
<keyword evidence="1" id="KW-0678">Repressor</keyword>
<reference evidence="7 8" key="1">
    <citation type="submission" date="2021-01" db="EMBL/GenBank/DDBJ databases">
        <title>Genomic Encyclopedia of Type Strains, Phase IV (KMG-IV): sequencing the most valuable type-strain genomes for metagenomic binning, comparative biology and taxonomic classification.</title>
        <authorList>
            <person name="Goeker M."/>
        </authorList>
    </citation>
    <scope>NUCLEOTIDE SEQUENCE [LARGE SCALE GENOMIC DNA]</scope>
    <source>
        <strain evidence="7 8">DSM 24834</strain>
    </source>
</reference>
<protein>
    <submittedName>
        <fullName evidence="7">DNA-binding transcriptional MerR regulator</fullName>
    </submittedName>
</protein>
<keyword evidence="8" id="KW-1185">Reference proteome</keyword>
<evidence type="ECO:0000256" key="5">
    <source>
        <dbReference type="SAM" id="Coils"/>
    </source>
</evidence>
<keyword evidence="2" id="KW-0805">Transcription regulation</keyword>
<keyword evidence="5" id="KW-0175">Coiled coil</keyword>
<dbReference type="SMART" id="SM00422">
    <property type="entry name" value="HTH_MERR"/>
    <property type="match status" value="1"/>
</dbReference>
<dbReference type="PROSITE" id="PS50937">
    <property type="entry name" value="HTH_MERR_2"/>
    <property type="match status" value="1"/>
</dbReference>
<dbReference type="GO" id="GO:0003677">
    <property type="term" value="F:DNA binding"/>
    <property type="evidence" value="ECO:0007669"/>
    <property type="project" value="UniProtKB-KW"/>
</dbReference>
<dbReference type="Gene3D" id="1.10.1660.10">
    <property type="match status" value="1"/>
</dbReference>
<keyword evidence="3 7" id="KW-0238">DNA-binding</keyword>
<sequence length="122" mass="14606">MMYSISEIADKFSLTTRTIRYYEELGLIKPQRSEGGRRFFTSKEVTRIKLILRGKRFGFSLDEIKEMIQLFDQDSSGKKQLERTIEYGKQKIKEVNKRIDELKEMKQELEELQNDFLQNLMI</sequence>
<dbReference type="InterPro" id="IPR000551">
    <property type="entry name" value="MerR-type_HTH_dom"/>
</dbReference>
<evidence type="ECO:0000256" key="4">
    <source>
        <dbReference type="ARBA" id="ARBA00023163"/>
    </source>
</evidence>
<dbReference type="Pfam" id="PF13411">
    <property type="entry name" value="MerR_1"/>
    <property type="match status" value="1"/>
</dbReference>
<proteinExistence type="predicted"/>
<dbReference type="SUPFAM" id="SSF46955">
    <property type="entry name" value="Putative DNA-binding domain"/>
    <property type="match status" value="1"/>
</dbReference>
<feature type="coiled-coil region" evidence="5">
    <location>
        <begin position="78"/>
        <end position="119"/>
    </location>
</feature>
<evidence type="ECO:0000256" key="3">
    <source>
        <dbReference type="ARBA" id="ARBA00023125"/>
    </source>
</evidence>
<keyword evidence="4" id="KW-0804">Transcription</keyword>
<evidence type="ECO:0000313" key="8">
    <source>
        <dbReference type="Proteomes" id="UP001646157"/>
    </source>
</evidence>
<evidence type="ECO:0000313" key="7">
    <source>
        <dbReference type="EMBL" id="MBM7583985.1"/>
    </source>
</evidence>
<dbReference type="InterPro" id="IPR009061">
    <property type="entry name" value="DNA-bd_dom_put_sf"/>
</dbReference>